<dbReference type="KEGG" id="tfl:RPIT_01095"/>
<accession>A0A1Q2CBV4</accession>
<dbReference type="STRING" id="1610493.RPIT_01095"/>
<dbReference type="Pfam" id="PF04248">
    <property type="entry name" value="NTP_transf_9"/>
    <property type="match status" value="1"/>
</dbReference>
<organism evidence="1 2">
    <name type="scientific">Tessaracoccus flavus</name>
    <dbReference type="NCBI Taxonomy" id="1610493"/>
    <lineage>
        <taxon>Bacteria</taxon>
        <taxon>Bacillati</taxon>
        <taxon>Actinomycetota</taxon>
        <taxon>Actinomycetes</taxon>
        <taxon>Propionibacteriales</taxon>
        <taxon>Propionibacteriaceae</taxon>
        <taxon>Tessaracoccus</taxon>
    </lineage>
</organism>
<dbReference type="InterPro" id="IPR007361">
    <property type="entry name" value="DUF427"/>
</dbReference>
<dbReference type="InterPro" id="IPR038694">
    <property type="entry name" value="DUF427_sf"/>
</dbReference>
<evidence type="ECO:0000313" key="1">
    <source>
        <dbReference type="EMBL" id="AQP43588.1"/>
    </source>
</evidence>
<protein>
    <submittedName>
        <fullName evidence="1">Uncharacterized protein</fullName>
    </submittedName>
</protein>
<evidence type="ECO:0000313" key="2">
    <source>
        <dbReference type="Proteomes" id="UP000188324"/>
    </source>
</evidence>
<reference evidence="1 2" key="1">
    <citation type="journal article" date="2016" name="Int. J. Syst. Evol. Microbiol.">
        <title>Tessaracoccus flavus sp. nov., isolated from the drainage system of a lindane-producing factory.</title>
        <authorList>
            <person name="Kumari R."/>
            <person name="Singh P."/>
            <person name="Schumann P."/>
            <person name="Lal R."/>
        </authorList>
    </citation>
    <scope>NUCLEOTIDE SEQUENCE [LARGE SCALE GENOMIC DNA]</scope>
    <source>
        <strain evidence="1 2">RP1T</strain>
    </source>
</reference>
<sequence length="166" mass="17664">MVHRPKPDPVGPGQESVWDYPRPPTLRRCSLPIEVILGGEIVFRGNESLQVLETSHPPTYYLPRSGFVPGALTPAPGGSFCEWKGAAKYLDVHGGEATASAAAWYYPTPTAGFADLVDHVALYPGAMDACFVDGERVIPQPGGFYGGWITSSVAGPFKGTPGSMGW</sequence>
<gene>
    <name evidence="1" type="ORF">RPIT_01095</name>
</gene>
<proteinExistence type="predicted"/>
<dbReference type="PANTHER" id="PTHR43058">
    <property type="entry name" value="SLR0655 PROTEIN"/>
    <property type="match status" value="1"/>
</dbReference>
<dbReference type="AlphaFoldDB" id="A0A1Q2CBV4"/>
<dbReference type="EMBL" id="CP019605">
    <property type="protein sequence ID" value="AQP43588.1"/>
    <property type="molecule type" value="Genomic_DNA"/>
</dbReference>
<dbReference type="Gene3D" id="2.170.150.40">
    <property type="entry name" value="Domain of unknown function (DUF427)"/>
    <property type="match status" value="1"/>
</dbReference>
<dbReference type="Proteomes" id="UP000188324">
    <property type="component" value="Chromosome"/>
</dbReference>
<keyword evidence="2" id="KW-1185">Reference proteome</keyword>
<dbReference type="PANTHER" id="PTHR43058:SF1">
    <property type="entry name" value="DUF427 DOMAIN-CONTAINING PROTEIN"/>
    <property type="match status" value="1"/>
</dbReference>
<name>A0A1Q2CBV4_9ACTN</name>
<dbReference type="RefSeq" id="WP_077339730.1">
    <property type="nucleotide sequence ID" value="NZ_CP019605.1"/>
</dbReference>